<dbReference type="GO" id="GO:0016989">
    <property type="term" value="F:sigma factor antagonist activity"/>
    <property type="evidence" value="ECO:0007669"/>
    <property type="project" value="TreeGrafter"/>
</dbReference>
<reference evidence="5" key="1">
    <citation type="submission" date="2016-10" db="EMBL/GenBank/DDBJ databases">
        <authorList>
            <person name="Varghese N."/>
            <person name="Submissions S."/>
        </authorList>
    </citation>
    <scope>NUCLEOTIDE SEQUENCE [LARGE SCALE GENOMIC DNA]</scope>
    <source>
        <strain evidence="5">Jip14</strain>
    </source>
</reference>
<dbReference type="Pfam" id="PF04773">
    <property type="entry name" value="FecR"/>
    <property type="match status" value="1"/>
</dbReference>
<dbReference type="PANTHER" id="PTHR30273:SF2">
    <property type="entry name" value="PROTEIN FECR"/>
    <property type="match status" value="1"/>
</dbReference>
<evidence type="ECO:0000256" key="1">
    <source>
        <dbReference type="SAM" id="Phobius"/>
    </source>
</evidence>
<keyword evidence="1" id="KW-1133">Transmembrane helix</keyword>
<accession>A0A1H7TAW1</accession>
<feature type="transmembrane region" description="Helical" evidence="1">
    <location>
        <begin position="77"/>
        <end position="97"/>
    </location>
</feature>
<keyword evidence="1" id="KW-0472">Membrane</keyword>
<dbReference type="Proteomes" id="UP000198916">
    <property type="component" value="Unassembled WGS sequence"/>
</dbReference>
<dbReference type="OrthoDB" id="1099963at2"/>
<dbReference type="RefSeq" id="WP_090608484.1">
    <property type="nucleotide sequence ID" value="NZ_FNZR01000010.1"/>
</dbReference>
<dbReference type="InterPro" id="IPR032508">
    <property type="entry name" value="FecR_C"/>
</dbReference>
<evidence type="ECO:0000259" key="3">
    <source>
        <dbReference type="Pfam" id="PF16344"/>
    </source>
</evidence>
<dbReference type="PANTHER" id="PTHR30273">
    <property type="entry name" value="PERIPLASMIC SIGNAL SENSOR AND SIGMA FACTOR ACTIVATOR FECR-RELATED"/>
    <property type="match status" value="1"/>
</dbReference>
<sequence length="402" mass="44910">MSYQESRINFLAKKWIAGKITEKEKLEFEAWYNAIDDAQPAVDFIAAKEALKRRILSKIEAGMQPPDRRPHLFSTPVFRIGIAAASIVAVLSFAGILRYRNNQIIPLEGKRSLAENEPIKQHDVLPGSDKAILILGNGRRMLLANEEAIISTEMGKNKIMTTHGKLIFESGKLPDSTSLKITYNTILTPSSAQFQVVLPDGSRVWLNAESSLKFPDRFIGKKRRVELSGEGYFEVAQDPSKPFEVITDGQKIEVLGTHFNINAYPNEQEIRTTLLEGKVRLIAGNNSVYMRPGQEGVSSTDPKTSNQIILRESDVKQTIAWKNGRFHFKDADIGTIMRSIARWYDVAINYPDGNSKKTFSGSIYRSATLQEALKILNYSGINATLKNSADSSKKGEIIVYPN</sequence>
<dbReference type="STRING" id="332977.SAMN05421740_110180"/>
<feature type="domain" description="FecR protein" evidence="2">
    <location>
        <begin position="185"/>
        <end position="280"/>
    </location>
</feature>
<dbReference type="Gene3D" id="2.60.120.1440">
    <property type="match status" value="1"/>
</dbReference>
<dbReference type="EMBL" id="FNZR01000010">
    <property type="protein sequence ID" value="SEL81675.1"/>
    <property type="molecule type" value="Genomic_DNA"/>
</dbReference>
<name>A0A1H7TAW1_9SPHI</name>
<dbReference type="AlphaFoldDB" id="A0A1H7TAW1"/>
<protein>
    <submittedName>
        <fullName evidence="4">FecR family protein</fullName>
    </submittedName>
</protein>
<dbReference type="InterPro" id="IPR006860">
    <property type="entry name" value="FecR"/>
</dbReference>
<proteinExistence type="predicted"/>
<gene>
    <name evidence="4" type="ORF">SAMN05421740_110180</name>
</gene>
<keyword evidence="1" id="KW-0812">Transmembrane</keyword>
<keyword evidence="5" id="KW-1185">Reference proteome</keyword>
<evidence type="ECO:0000313" key="5">
    <source>
        <dbReference type="Proteomes" id="UP000198916"/>
    </source>
</evidence>
<evidence type="ECO:0000259" key="2">
    <source>
        <dbReference type="Pfam" id="PF04773"/>
    </source>
</evidence>
<evidence type="ECO:0000313" key="4">
    <source>
        <dbReference type="EMBL" id="SEL81675.1"/>
    </source>
</evidence>
<dbReference type="Gene3D" id="3.55.50.30">
    <property type="match status" value="1"/>
</dbReference>
<dbReference type="Pfam" id="PF16344">
    <property type="entry name" value="FecR_C"/>
    <property type="match status" value="1"/>
</dbReference>
<organism evidence="4 5">
    <name type="scientific">Parapedobacter koreensis</name>
    <dbReference type="NCBI Taxonomy" id="332977"/>
    <lineage>
        <taxon>Bacteria</taxon>
        <taxon>Pseudomonadati</taxon>
        <taxon>Bacteroidota</taxon>
        <taxon>Sphingobacteriia</taxon>
        <taxon>Sphingobacteriales</taxon>
        <taxon>Sphingobacteriaceae</taxon>
        <taxon>Parapedobacter</taxon>
    </lineage>
</organism>
<dbReference type="InterPro" id="IPR012373">
    <property type="entry name" value="Ferrdict_sens_TM"/>
</dbReference>
<feature type="domain" description="Protein FecR C-terminal" evidence="3">
    <location>
        <begin position="325"/>
        <end position="380"/>
    </location>
</feature>